<dbReference type="EMBL" id="JACXAA010000007">
    <property type="protein sequence ID" value="MBD2755121.1"/>
    <property type="molecule type" value="Genomic_DNA"/>
</dbReference>
<evidence type="ECO:0000256" key="1">
    <source>
        <dbReference type="SAM" id="SignalP"/>
    </source>
</evidence>
<keyword evidence="4" id="KW-1185">Reference proteome</keyword>
<evidence type="ECO:0000313" key="3">
    <source>
        <dbReference type="EMBL" id="MBD2755121.1"/>
    </source>
</evidence>
<dbReference type="Proteomes" id="UP000653797">
    <property type="component" value="Unassembled WGS sequence"/>
</dbReference>
<protein>
    <submittedName>
        <fullName evidence="3">DUF4833 domain-containing protein</fullName>
    </submittedName>
</protein>
<organism evidence="3 4">
    <name type="scientific">Spirosoma validum</name>
    <dbReference type="NCBI Taxonomy" id="2771355"/>
    <lineage>
        <taxon>Bacteria</taxon>
        <taxon>Pseudomonadati</taxon>
        <taxon>Bacteroidota</taxon>
        <taxon>Cytophagia</taxon>
        <taxon>Cytophagales</taxon>
        <taxon>Cytophagaceae</taxon>
        <taxon>Spirosoma</taxon>
    </lineage>
</organism>
<dbReference type="RefSeq" id="WP_191040739.1">
    <property type="nucleotide sequence ID" value="NZ_JACXAA010000007.1"/>
</dbReference>
<dbReference type="Pfam" id="PF16117">
    <property type="entry name" value="DUF4833"/>
    <property type="match status" value="1"/>
</dbReference>
<feature type="domain" description="DUF4833" evidence="2">
    <location>
        <begin position="37"/>
        <end position="175"/>
    </location>
</feature>
<evidence type="ECO:0000313" key="4">
    <source>
        <dbReference type="Proteomes" id="UP000653797"/>
    </source>
</evidence>
<comment type="caution">
    <text evidence="3">The sequence shown here is derived from an EMBL/GenBank/DDBJ whole genome shotgun (WGS) entry which is preliminary data.</text>
</comment>
<reference evidence="3" key="1">
    <citation type="submission" date="2020-09" db="EMBL/GenBank/DDBJ databases">
        <authorList>
            <person name="Kim M.K."/>
        </authorList>
    </citation>
    <scope>NUCLEOTIDE SEQUENCE</scope>
    <source>
        <strain evidence="3">BT704</strain>
    </source>
</reference>
<keyword evidence="1" id="KW-0732">Signal</keyword>
<feature type="chain" id="PRO_5037703252" evidence="1">
    <location>
        <begin position="23"/>
        <end position="178"/>
    </location>
</feature>
<proteinExistence type="predicted"/>
<dbReference type="AlphaFoldDB" id="A0A927B3U3"/>
<gene>
    <name evidence="3" type="ORF">IC230_19630</name>
</gene>
<accession>A0A927B3U3</accession>
<evidence type="ECO:0000259" key="2">
    <source>
        <dbReference type="Pfam" id="PF16117"/>
    </source>
</evidence>
<name>A0A927B3U3_9BACT</name>
<dbReference type="InterPro" id="IPR032269">
    <property type="entry name" value="DUF4833"/>
</dbReference>
<sequence length="178" mass="20126">MKRIVFWILFAWLGHDTLPAQAGDVPGSAPAAASRLFYLQRSKDANTVVYQANVLADQKLSPQKPVDVFWIRYAEQGQREELSSIQWQLAYGYQHRACADKPDSYELRLNAYPKRPLKVVHSQGKTVAMIVINGQNAHLQKIFIQLASSFHLVPKVAYIELFGVDPDSGQSVYERIPI</sequence>
<feature type="signal peptide" evidence="1">
    <location>
        <begin position="1"/>
        <end position="22"/>
    </location>
</feature>